<keyword evidence="1" id="KW-1133">Transmembrane helix</keyword>
<accession>V4HBL7</accession>
<dbReference type="InterPro" id="IPR055713">
    <property type="entry name" value="DUF7289"/>
</dbReference>
<proteinExistence type="predicted"/>
<evidence type="ECO:0008006" key="4">
    <source>
        <dbReference type="Google" id="ProtNLM"/>
    </source>
</evidence>
<organism evidence="2 3">
    <name type="scientific">Candidatus Halobonum tyrrellensis G22</name>
    <dbReference type="NCBI Taxonomy" id="1324957"/>
    <lineage>
        <taxon>Archaea</taxon>
        <taxon>Methanobacteriati</taxon>
        <taxon>Methanobacteriota</taxon>
        <taxon>Stenosarchaea group</taxon>
        <taxon>Halobacteria</taxon>
        <taxon>Halobacteriales</taxon>
        <taxon>Haloferacaceae</taxon>
        <taxon>Candidatus Halobonum</taxon>
    </lineage>
</organism>
<evidence type="ECO:0000256" key="1">
    <source>
        <dbReference type="SAM" id="Phobius"/>
    </source>
</evidence>
<comment type="caution">
    <text evidence="2">The sequence shown here is derived from an EMBL/GenBank/DDBJ whole genome shotgun (WGS) entry which is preliminary data.</text>
</comment>
<protein>
    <recommendedName>
        <fullName evidence="4">Flagellin-like protein</fullName>
    </recommendedName>
</protein>
<dbReference type="OrthoDB" id="282668at2157"/>
<dbReference type="RefSeq" id="WP_023394674.1">
    <property type="nucleotide sequence ID" value="NZ_ASGZ01000034.1"/>
</dbReference>
<reference evidence="2 3" key="1">
    <citation type="journal article" date="2013" name="Genome Announc.">
        <title>Draft Genome Sequence of 'Candidatus Halobonum tyrrellensis' Strain G22, Isolated from the Hypersaline Waters of Lake Tyrrell, Australia.</title>
        <authorList>
            <person name="Ugalde J.A."/>
            <person name="Narasingarao P."/>
            <person name="Kuo S."/>
            <person name="Podell S."/>
            <person name="Allen E.E."/>
        </authorList>
    </citation>
    <scope>NUCLEOTIDE SEQUENCE [LARGE SCALE GENOMIC DNA]</scope>
    <source>
        <strain evidence="2 3">G22</strain>
    </source>
</reference>
<evidence type="ECO:0000313" key="3">
    <source>
        <dbReference type="Proteomes" id="UP000017840"/>
    </source>
</evidence>
<dbReference type="Proteomes" id="UP000017840">
    <property type="component" value="Unassembled WGS sequence"/>
</dbReference>
<dbReference type="EMBL" id="ASGZ01000034">
    <property type="protein sequence ID" value="ESP88105.1"/>
    <property type="molecule type" value="Genomic_DNA"/>
</dbReference>
<keyword evidence="1" id="KW-0812">Transmembrane</keyword>
<dbReference type="eggNOG" id="arCOG02911">
    <property type="taxonomic scope" value="Archaea"/>
</dbReference>
<keyword evidence="3" id="KW-1185">Reference proteome</keyword>
<dbReference type="Pfam" id="PF23960">
    <property type="entry name" value="DUF7289"/>
    <property type="match status" value="1"/>
</dbReference>
<evidence type="ECO:0000313" key="2">
    <source>
        <dbReference type="EMBL" id="ESP88105.1"/>
    </source>
</evidence>
<dbReference type="STRING" id="1324957.K933_10457"/>
<sequence>MTGSTRGDADRAQSHVVGVALLLGITVVLLAGLTATVGTVVESNAAGVDAGRVAADVDDALAPVETTGSRTGPLSYGDGRLHTENRTVRLLNGDRVVETVDADALVYDRGAHRVTFLGGAVVRESGTSTTFESEPPLSTSTDALVVGVGALGDESVDTTGGGRLTLRTRVTHERAAYDVGTWRVAVETATPGVWERYFDRRGGVTSRRDFDDDGTTSVVASFPGRRAYLVVHRMRLEVDP</sequence>
<dbReference type="AlphaFoldDB" id="V4HBL7"/>
<gene>
    <name evidence="2" type="ORF">K933_10457</name>
</gene>
<feature type="transmembrane region" description="Helical" evidence="1">
    <location>
        <begin position="12"/>
        <end position="33"/>
    </location>
</feature>
<keyword evidence="1" id="KW-0472">Membrane</keyword>
<name>V4HBL7_9EURY</name>